<evidence type="ECO:0000256" key="3">
    <source>
        <dbReference type="ARBA" id="ARBA00022598"/>
    </source>
</evidence>
<evidence type="ECO:0000256" key="7">
    <source>
        <dbReference type="ARBA" id="ARBA00048258"/>
    </source>
</evidence>
<dbReference type="PANTHER" id="PTHR21299">
    <property type="entry name" value="CYTIDYLATE KINASE/PANTOATE-BETA-ALANINE LIGASE"/>
    <property type="match status" value="1"/>
</dbReference>
<dbReference type="RefSeq" id="WP_007017896.1">
    <property type="nucleotide sequence ID" value="NZ_CH724115.1"/>
</dbReference>
<feature type="binding site" evidence="8">
    <location>
        <begin position="186"/>
        <end position="189"/>
    </location>
    <ligand>
        <name>ATP</name>
        <dbReference type="ChEBI" id="CHEBI:30616"/>
    </ligand>
</feature>
<comment type="similarity">
    <text evidence="2 8">Belongs to the pantothenate synthetase family.</text>
</comment>
<dbReference type="NCBIfam" id="TIGR00018">
    <property type="entry name" value="panC"/>
    <property type="match status" value="1"/>
</dbReference>
<feature type="binding site" evidence="8">
    <location>
        <position position="155"/>
    </location>
    <ligand>
        <name>(R)-pantoate</name>
        <dbReference type="ChEBI" id="CHEBI:15980"/>
    </ligand>
</feature>
<gene>
    <name evidence="8 9" type="primary">panC</name>
    <name evidence="9" type="ORF">RED65_14017</name>
</gene>
<reference evidence="9 10" key="1">
    <citation type="submission" date="2006-03" db="EMBL/GenBank/DDBJ databases">
        <authorList>
            <person name="Pinhassi J."/>
            <person name="Pedros-Alio C."/>
            <person name="Ferriera S."/>
            <person name="Johnson J."/>
            <person name="Kravitz S."/>
            <person name="Halpern A."/>
            <person name="Remington K."/>
            <person name="Beeson K."/>
            <person name="Tran B."/>
            <person name="Rogers Y.-H."/>
            <person name="Friedman R."/>
            <person name="Venter J.C."/>
        </authorList>
    </citation>
    <scope>NUCLEOTIDE SEQUENCE [LARGE SCALE GENOMIC DNA]</scope>
    <source>
        <strain evidence="9 10">RED65</strain>
    </source>
</reference>
<keyword evidence="8" id="KW-0963">Cytoplasm</keyword>
<dbReference type="CDD" id="cd00560">
    <property type="entry name" value="PanC"/>
    <property type="match status" value="1"/>
</dbReference>
<dbReference type="PANTHER" id="PTHR21299:SF1">
    <property type="entry name" value="PANTOATE--BETA-ALANINE LIGASE"/>
    <property type="match status" value="1"/>
</dbReference>
<comment type="pathway">
    <text evidence="1 8">Cofactor biosynthesis; (R)-pantothenate biosynthesis; (R)-pantothenate from (R)-pantoate and beta-alanine: step 1/1.</text>
</comment>
<comment type="subunit">
    <text evidence="8">Homodimer.</text>
</comment>
<comment type="function">
    <text evidence="8">Catalyzes the condensation of pantoate with beta-alanine in an ATP-dependent reaction via a pantoyl-adenylate intermediate.</text>
</comment>
<keyword evidence="4 8" id="KW-0566">Pantothenate biosynthesis</keyword>
<dbReference type="FunFam" id="3.40.50.620:FF:000013">
    <property type="entry name" value="Pantothenate synthetase"/>
    <property type="match status" value="1"/>
</dbReference>
<feature type="binding site" evidence="8">
    <location>
        <begin position="30"/>
        <end position="37"/>
    </location>
    <ligand>
        <name>ATP</name>
        <dbReference type="ChEBI" id="CHEBI:30616"/>
    </ligand>
</feature>
<accession>Q1N0Z1</accession>
<dbReference type="SUPFAM" id="SSF52374">
    <property type="entry name" value="Nucleotidylyl transferase"/>
    <property type="match status" value="1"/>
</dbReference>
<dbReference type="UniPathway" id="UPA00028">
    <property type="reaction ID" value="UER00005"/>
</dbReference>
<evidence type="ECO:0000256" key="4">
    <source>
        <dbReference type="ARBA" id="ARBA00022655"/>
    </source>
</evidence>
<evidence type="ECO:0000256" key="8">
    <source>
        <dbReference type="HAMAP-Rule" id="MF_00158"/>
    </source>
</evidence>
<evidence type="ECO:0000313" key="9">
    <source>
        <dbReference type="EMBL" id="EAT11883.1"/>
    </source>
</evidence>
<dbReference type="STRING" id="207949.RED65_14017"/>
<feature type="binding site" evidence="8">
    <location>
        <position position="61"/>
    </location>
    <ligand>
        <name>(R)-pantoate</name>
        <dbReference type="ChEBI" id="CHEBI:15980"/>
    </ligand>
</feature>
<comment type="miscellaneous">
    <text evidence="8">The reaction proceeds by a bi uni uni bi ping pong mechanism.</text>
</comment>
<dbReference type="AlphaFoldDB" id="Q1N0Z1"/>
<feature type="binding site" evidence="8">
    <location>
        <position position="61"/>
    </location>
    <ligand>
        <name>beta-alanine</name>
        <dbReference type="ChEBI" id="CHEBI:57966"/>
    </ligand>
</feature>
<dbReference type="EC" id="6.3.2.1" evidence="8"/>
<comment type="caution">
    <text evidence="8">Lacks conserved residue(s) required for the propagation of feature annotation.</text>
</comment>
<comment type="catalytic activity">
    <reaction evidence="7 8">
        <text>(R)-pantoate + beta-alanine + ATP = (R)-pantothenate + AMP + diphosphate + H(+)</text>
        <dbReference type="Rhea" id="RHEA:10912"/>
        <dbReference type="ChEBI" id="CHEBI:15378"/>
        <dbReference type="ChEBI" id="CHEBI:15980"/>
        <dbReference type="ChEBI" id="CHEBI:29032"/>
        <dbReference type="ChEBI" id="CHEBI:30616"/>
        <dbReference type="ChEBI" id="CHEBI:33019"/>
        <dbReference type="ChEBI" id="CHEBI:57966"/>
        <dbReference type="ChEBI" id="CHEBI:456215"/>
        <dbReference type="EC" id="6.3.2.1"/>
    </reaction>
</comment>
<sequence length="290" mass="32094">MKTVETIAELQTEIKAARAAGKRIGFVPTMGNLHEGHMILVDAAAEECDYVVASIFINPLQFNDIDDLGRYPRTLSADQEHLKDRDCDLLFYPSVDEMYPDGQEAQTTVSVPVVSEGLCGDSRPGHFDGVATVVSKLFHMVQPDAAFFGEKDFQQLAVIRKMVRDLNLPFDVFGVPTCREENGLAMSSRNNYLSDDEKQTAGQIYSVLTEIKDKILAGERNFAELCVLGKQTLLEHDFQPDYVEVREANSLAPATEDDTDLVILVAAILGKARLIDNMRVNLAHSKVGDI</sequence>
<dbReference type="OrthoDB" id="9773087at2"/>
<keyword evidence="3 8" id="KW-0436">Ligase</keyword>
<proteinExistence type="inferred from homology"/>
<keyword evidence="5 8" id="KW-0547">Nucleotide-binding</keyword>
<dbReference type="HOGENOM" id="CLU_047148_0_0_6"/>
<evidence type="ECO:0000256" key="5">
    <source>
        <dbReference type="ARBA" id="ARBA00022741"/>
    </source>
</evidence>
<feature type="active site" description="Proton donor" evidence="8">
    <location>
        <position position="37"/>
    </location>
</feature>
<comment type="subcellular location">
    <subcellularLocation>
        <location evidence="8">Cytoplasm</location>
    </subcellularLocation>
</comment>
<dbReference type="GO" id="GO:0005524">
    <property type="term" value="F:ATP binding"/>
    <property type="evidence" value="ECO:0007669"/>
    <property type="project" value="UniProtKB-KW"/>
</dbReference>
<dbReference type="GO" id="GO:0015940">
    <property type="term" value="P:pantothenate biosynthetic process"/>
    <property type="evidence" value="ECO:0007669"/>
    <property type="project" value="UniProtKB-UniRule"/>
</dbReference>
<dbReference type="GO" id="GO:0005829">
    <property type="term" value="C:cytosol"/>
    <property type="evidence" value="ECO:0007669"/>
    <property type="project" value="TreeGrafter"/>
</dbReference>
<feature type="binding site" evidence="8">
    <location>
        <begin position="149"/>
        <end position="152"/>
    </location>
    <ligand>
        <name>ATP</name>
        <dbReference type="ChEBI" id="CHEBI:30616"/>
    </ligand>
</feature>
<dbReference type="GO" id="GO:0004592">
    <property type="term" value="F:pantoate-beta-alanine ligase activity"/>
    <property type="evidence" value="ECO:0007669"/>
    <property type="project" value="UniProtKB-UniRule"/>
</dbReference>
<evidence type="ECO:0000313" key="10">
    <source>
        <dbReference type="Proteomes" id="UP000004263"/>
    </source>
</evidence>
<keyword evidence="6 8" id="KW-0067">ATP-binding</keyword>
<keyword evidence="10" id="KW-1185">Reference proteome</keyword>
<dbReference type="HAMAP" id="MF_00158">
    <property type="entry name" value="PanC"/>
    <property type="match status" value="1"/>
</dbReference>
<dbReference type="EMBL" id="AAQH01000012">
    <property type="protein sequence ID" value="EAT11883.1"/>
    <property type="molecule type" value="Genomic_DNA"/>
</dbReference>
<dbReference type="Proteomes" id="UP000004263">
    <property type="component" value="Unassembled WGS sequence"/>
</dbReference>
<dbReference type="Gene3D" id="3.40.50.620">
    <property type="entry name" value="HUPs"/>
    <property type="match status" value="1"/>
</dbReference>
<protein>
    <recommendedName>
        <fullName evidence="8">Pantothenate synthetase</fullName>
        <shortName evidence="8">PS</shortName>
        <ecNumber evidence="8">6.3.2.1</ecNumber>
    </recommendedName>
    <alternativeName>
        <fullName evidence="8">Pantoate--beta-alanine ligase</fullName>
    </alternativeName>
    <alternativeName>
        <fullName evidence="8">Pantoate-activating enzyme</fullName>
    </alternativeName>
</protein>
<dbReference type="Gene3D" id="3.30.1300.10">
    <property type="entry name" value="Pantoate-beta-alanine ligase, C-terminal domain"/>
    <property type="match status" value="1"/>
</dbReference>
<organism evidence="9 10">
    <name type="scientific">Bermanella marisrubri</name>
    <dbReference type="NCBI Taxonomy" id="207949"/>
    <lineage>
        <taxon>Bacteria</taxon>
        <taxon>Pseudomonadati</taxon>
        <taxon>Pseudomonadota</taxon>
        <taxon>Gammaproteobacteria</taxon>
        <taxon>Oceanospirillales</taxon>
        <taxon>Oceanospirillaceae</taxon>
        <taxon>Bermanella</taxon>
    </lineage>
</organism>
<evidence type="ECO:0000256" key="1">
    <source>
        <dbReference type="ARBA" id="ARBA00004990"/>
    </source>
</evidence>
<dbReference type="Pfam" id="PF02569">
    <property type="entry name" value="Pantoate_ligase"/>
    <property type="match status" value="1"/>
</dbReference>
<evidence type="ECO:0000256" key="6">
    <source>
        <dbReference type="ARBA" id="ARBA00022840"/>
    </source>
</evidence>
<dbReference type="InterPro" id="IPR042176">
    <property type="entry name" value="Pantoate_ligase_C"/>
</dbReference>
<comment type="caution">
    <text evidence="9">The sequence shown here is derived from an EMBL/GenBank/DDBJ whole genome shotgun (WGS) entry which is preliminary data.</text>
</comment>
<dbReference type="FunFam" id="3.30.1300.10:FF:000001">
    <property type="entry name" value="Pantothenate synthetase"/>
    <property type="match status" value="1"/>
</dbReference>
<name>Q1N0Z1_9GAMM</name>
<evidence type="ECO:0000256" key="2">
    <source>
        <dbReference type="ARBA" id="ARBA00009256"/>
    </source>
</evidence>
<dbReference type="InterPro" id="IPR003721">
    <property type="entry name" value="Pantoate_ligase"/>
</dbReference>
<dbReference type="InterPro" id="IPR014729">
    <property type="entry name" value="Rossmann-like_a/b/a_fold"/>
</dbReference>